<dbReference type="Proteomes" id="UP000008144">
    <property type="component" value="Chromosome 1"/>
</dbReference>
<dbReference type="AlphaFoldDB" id="H2Y129"/>
<name>H2Y129_CIOIN</name>
<evidence type="ECO:0000313" key="2">
    <source>
        <dbReference type="Proteomes" id="UP000008144"/>
    </source>
</evidence>
<sequence length="106" mass="11696">MRKKVLIFRRRAVGTSLGIGTEDVNVIIQATVTDPRKGLGPNPLGQKRNTAVTNGIRDQIKQRKVTAENGRNLTENRLRATKEAHGLLTAVEKVKVQKENTIMAPV</sequence>
<reference evidence="1" key="3">
    <citation type="submission" date="2025-08" db="UniProtKB">
        <authorList>
            <consortium name="Ensembl"/>
        </authorList>
    </citation>
    <scope>IDENTIFICATION</scope>
</reference>
<dbReference type="Ensembl" id="ENSCINT00000030753.1">
    <property type="protein sequence ID" value="ENSCINP00000035613.1"/>
    <property type="gene ID" value="ENSCING00000021706.1"/>
</dbReference>
<protein>
    <submittedName>
        <fullName evidence="1">Uncharacterized protein</fullName>
    </submittedName>
</protein>
<organism evidence="1 2">
    <name type="scientific">Ciona intestinalis</name>
    <name type="common">Transparent sea squirt</name>
    <name type="synonym">Ascidia intestinalis</name>
    <dbReference type="NCBI Taxonomy" id="7719"/>
    <lineage>
        <taxon>Eukaryota</taxon>
        <taxon>Metazoa</taxon>
        <taxon>Chordata</taxon>
        <taxon>Tunicata</taxon>
        <taxon>Ascidiacea</taxon>
        <taxon>Phlebobranchia</taxon>
        <taxon>Cionidae</taxon>
        <taxon>Ciona</taxon>
    </lineage>
</organism>
<reference evidence="2" key="1">
    <citation type="journal article" date="2002" name="Science">
        <title>The draft genome of Ciona intestinalis: insights into chordate and vertebrate origins.</title>
        <authorList>
            <person name="Dehal P."/>
            <person name="Satou Y."/>
            <person name="Campbell R.K."/>
            <person name="Chapman J."/>
            <person name="Degnan B."/>
            <person name="De Tomaso A."/>
            <person name="Davidson B."/>
            <person name="Di Gregorio A."/>
            <person name="Gelpke M."/>
            <person name="Goodstein D.M."/>
            <person name="Harafuji N."/>
            <person name="Hastings K.E."/>
            <person name="Ho I."/>
            <person name="Hotta K."/>
            <person name="Huang W."/>
            <person name="Kawashima T."/>
            <person name="Lemaire P."/>
            <person name="Martinez D."/>
            <person name="Meinertzhagen I.A."/>
            <person name="Necula S."/>
            <person name="Nonaka M."/>
            <person name="Putnam N."/>
            <person name="Rash S."/>
            <person name="Saiga H."/>
            <person name="Satake M."/>
            <person name="Terry A."/>
            <person name="Yamada L."/>
            <person name="Wang H.G."/>
            <person name="Awazu S."/>
            <person name="Azumi K."/>
            <person name="Boore J."/>
            <person name="Branno M."/>
            <person name="Chin-Bow S."/>
            <person name="DeSantis R."/>
            <person name="Doyle S."/>
            <person name="Francino P."/>
            <person name="Keys D.N."/>
            <person name="Haga S."/>
            <person name="Hayashi H."/>
            <person name="Hino K."/>
            <person name="Imai K.S."/>
            <person name="Inaba K."/>
            <person name="Kano S."/>
            <person name="Kobayashi K."/>
            <person name="Kobayashi M."/>
            <person name="Lee B.I."/>
            <person name="Makabe K.W."/>
            <person name="Manohar C."/>
            <person name="Matassi G."/>
            <person name="Medina M."/>
            <person name="Mochizuki Y."/>
            <person name="Mount S."/>
            <person name="Morishita T."/>
            <person name="Miura S."/>
            <person name="Nakayama A."/>
            <person name="Nishizaka S."/>
            <person name="Nomoto H."/>
            <person name="Ohta F."/>
            <person name="Oishi K."/>
            <person name="Rigoutsos I."/>
            <person name="Sano M."/>
            <person name="Sasaki A."/>
            <person name="Sasakura Y."/>
            <person name="Shoguchi E."/>
            <person name="Shin-i T."/>
            <person name="Spagnuolo A."/>
            <person name="Stainier D."/>
            <person name="Suzuki M.M."/>
            <person name="Tassy O."/>
            <person name="Takatori N."/>
            <person name="Tokuoka M."/>
            <person name="Yagi K."/>
            <person name="Yoshizaki F."/>
            <person name="Wada S."/>
            <person name="Zhang C."/>
            <person name="Hyatt P.D."/>
            <person name="Larimer F."/>
            <person name="Detter C."/>
            <person name="Doggett N."/>
            <person name="Glavina T."/>
            <person name="Hawkins T."/>
            <person name="Richardson P."/>
            <person name="Lucas S."/>
            <person name="Kohara Y."/>
            <person name="Levine M."/>
            <person name="Satoh N."/>
            <person name="Rokhsar D.S."/>
        </authorList>
    </citation>
    <scope>NUCLEOTIDE SEQUENCE [LARGE SCALE GENOMIC DNA]</scope>
</reference>
<dbReference type="EMBL" id="EAAA01000144">
    <property type="status" value="NOT_ANNOTATED_CDS"/>
    <property type="molecule type" value="Genomic_DNA"/>
</dbReference>
<evidence type="ECO:0000313" key="1">
    <source>
        <dbReference type="Ensembl" id="ENSCINP00000035613.1"/>
    </source>
</evidence>
<dbReference type="InParanoid" id="H2Y129"/>
<accession>H2Y129</accession>
<reference evidence="1" key="2">
    <citation type="journal article" date="2008" name="Genome Biol.">
        <title>Improved genome assembly and evidence-based global gene model set for the chordate Ciona intestinalis: new insight into intron and operon populations.</title>
        <authorList>
            <person name="Satou Y."/>
            <person name="Mineta K."/>
            <person name="Ogasawara M."/>
            <person name="Sasakura Y."/>
            <person name="Shoguchi E."/>
            <person name="Ueno K."/>
            <person name="Yamada L."/>
            <person name="Matsumoto J."/>
            <person name="Wasserscheid J."/>
            <person name="Dewar K."/>
            <person name="Wiley G.B."/>
            <person name="Macmil S.L."/>
            <person name="Roe B.A."/>
            <person name="Zeller R.W."/>
            <person name="Hastings K.E."/>
            <person name="Lemaire P."/>
            <person name="Lindquist E."/>
            <person name="Endo T."/>
            <person name="Hotta K."/>
            <person name="Inaba K."/>
        </authorList>
    </citation>
    <scope>NUCLEOTIDE SEQUENCE [LARGE SCALE GENOMIC DNA]</scope>
    <source>
        <strain evidence="1">wild type</strain>
    </source>
</reference>
<keyword evidence="2" id="KW-1185">Reference proteome</keyword>
<reference evidence="1" key="4">
    <citation type="submission" date="2025-09" db="UniProtKB">
        <authorList>
            <consortium name="Ensembl"/>
        </authorList>
    </citation>
    <scope>IDENTIFICATION</scope>
</reference>
<proteinExistence type="predicted"/>
<dbReference type="HOGENOM" id="CLU_2222268_0_0_1"/>